<comment type="caution">
    <text evidence="5">The sequence shown here is derived from an EMBL/GenBank/DDBJ whole genome shotgun (WGS) entry which is preliminary data.</text>
</comment>
<dbReference type="InterPro" id="IPR036390">
    <property type="entry name" value="WH_DNA-bd_sf"/>
</dbReference>
<name>A0ABT8JYQ5_9MICC</name>
<dbReference type="InterPro" id="IPR036388">
    <property type="entry name" value="WH-like_DNA-bd_sf"/>
</dbReference>
<evidence type="ECO:0000256" key="3">
    <source>
        <dbReference type="ARBA" id="ARBA00023163"/>
    </source>
</evidence>
<dbReference type="PANTHER" id="PTHR43537">
    <property type="entry name" value="TRANSCRIPTIONAL REGULATOR, GNTR FAMILY"/>
    <property type="match status" value="1"/>
</dbReference>
<dbReference type="SUPFAM" id="SSF46785">
    <property type="entry name" value="Winged helix' DNA-binding domain"/>
    <property type="match status" value="1"/>
</dbReference>
<organism evidence="5 6">
    <name type="scientific">Arthrobacter burdickii</name>
    <dbReference type="NCBI Taxonomy" id="3035920"/>
    <lineage>
        <taxon>Bacteria</taxon>
        <taxon>Bacillati</taxon>
        <taxon>Actinomycetota</taxon>
        <taxon>Actinomycetes</taxon>
        <taxon>Micrococcales</taxon>
        <taxon>Micrococcaceae</taxon>
        <taxon>Arthrobacter</taxon>
    </lineage>
</organism>
<proteinExistence type="predicted"/>
<dbReference type="Pfam" id="PF07729">
    <property type="entry name" value="FCD"/>
    <property type="match status" value="1"/>
</dbReference>
<evidence type="ECO:0000256" key="2">
    <source>
        <dbReference type="ARBA" id="ARBA00023125"/>
    </source>
</evidence>
<keyword evidence="1" id="KW-0805">Transcription regulation</keyword>
<feature type="domain" description="HTH gntR-type" evidence="4">
    <location>
        <begin position="16"/>
        <end position="83"/>
    </location>
</feature>
<keyword evidence="2" id="KW-0238">DNA-binding</keyword>
<evidence type="ECO:0000313" key="6">
    <source>
        <dbReference type="Proteomes" id="UP001174209"/>
    </source>
</evidence>
<evidence type="ECO:0000259" key="4">
    <source>
        <dbReference type="PROSITE" id="PS50949"/>
    </source>
</evidence>
<dbReference type="InterPro" id="IPR000524">
    <property type="entry name" value="Tscrpt_reg_HTH_GntR"/>
</dbReference>
<dbReference type="SMART" id="SM00345">
    <property type="entry name" value="HTH_GNTR"/>
    <property type="match status" value="1"/>
</dbReference>
<protein>
    <submittedName>
        <fullName evidence="5">GntR family transcriptional regulator</fullName>
    </submittedName>
</protein>
<dbReference type="SUPFAM" id="SSF48008">
    <property type="entry name" value="GntR ligand-binding domain-like"/>
    <property type="match status" value="1"/>
</dbReference>
<dbReference type="Gene3D" id="1.20.120.530">
    <property type="entry name" value="GntR ligand-binding domain-like"/>
    <property type="match status" value="1"/>
</dbReference>
<dbReference type="RefSeq" id="WP_301225360.1">
    <property type="nucleotide sequence ID" value="NZ_JAROCG010000001.1"/>
</dbReference>
<dbReference type="Gene3D" id="1.10.10.10">
    <property type="entry name" value="Winged helix-like DNA-binding domain superfamily/Winged helix DNA-binding domain"/>
    <property type="match status" value="1"/>
</dbReference>
<dbReference type="CDD" id="cd07377">
    <property type="entry name" value="WHTH_GntR"/>
    <property type="match status" value="1"/>
</dbReference>
<gene>
    <name evidence="5" type="ORF">P5G52_05415</name>
</gene>
<dbReference type="Proteomes" id="UP001174209">
    <property type="component" value="Unassembled WGS sequence"/>
</dbReference>
<dbReference type="InterPro" id="IPR008920">
    <property type="entry name" value="TF_FadR/GntR_C"/>
</dbReference>
<dbReference type="PANTHER" id="PTHR43537:SF5">
    <property type="entry name" value="UXU OPERON TRANSCRIPTIONAL REGULATOR"/>
    <property type="match status" value="1"/>
</dbReference>
<accession>A0ABT8JYQ5</accession>
<dbReference type="PROSITE" id="PS50949">
    <property type="entry name" value="HTH_GNTR"/>
    <property type="match status" value="1"/>
</dbReference>
<sequence>MTAGLSDRSVPDIDRRGLRDRVYDRILDILLSSEMEPGARLSIDTLAKQLKVSPTPIREAMVQLERTGLVTREALKGYRVAPPLGAEQLDELFEARIMLEVEAARLAAPRAASFLPALQRAHEHHHLMGERVTAAMRNGDVPIRTIHDYFDADNAFHLVILDAARNRYVQDMYANLGALTHRMRQAVIRGTSDVSEAATEHAAILEAFASGDLSSPVAALRAHIEGVRARSLDDSPGA</sequence>
<dbReference type="InterPro" id="IPR011711">
    <property type="entry name" value="GntR_C"/>
</dbReference>
<dbReference type="EMBL" id="JAROCG010000001">
    <property type="protein sequence ID" value="MDN4610301.1"/>
    <property type="molecule type" value="Genomic_DNA"/>
</dbReference>
<dbReference type="SMART" id="SM00895">
    <property type="entry name" value="FCD"/>
    <property type="match status" value="1"/>
</dbReference>
<evidence type="ECO:0000256" key="1">
    <source>
        <dbReference type="ARBA" id="ARBA00023015"/>
    </source>
</evidence>
<keyword evidence="6" id="KW-1185">Reference proteome</keyword>
<keyword evidence="3" id="KW-0804">Transcription</keyword>
<dbReference type="Pfam" id="PF00392">
    <property type="entry name" value="GntR"/>
    <property type="match status" value="1"/>
</dbReference>
<reference evidence="5" key="1">
    <citation type="submission" date="2023-06" db="EMBL/GenBank/DDBJ databases">
        <title>MT1 and MT2 Draft Genomes of Novel Species.</title>
        <authorList>
            <person name="Venkateswaran K."/>
        </authorList>
    </citation>
    <scope>NUCLEOTIDE SEQUENCE</scope>
    <source>
        <strain evidence="5">IIF3SC-B10</strain>
    </source>
</reference>
<evidence type="ECO:0000313" key="5">
    <source>
        <dbReference type="EMBL" id="MDN4610301.1"/>
    </source>
</evidence>